<accession>A0A814BTI7</accession>
<dbReference type="EMBL" id="CAJNOJ010000069">
    <property type="protein sequence ID" value="CAF1025166.1"/>
    <property type="molecule type" value="Genomic_DNA"/>
</dbReference>
<sequence>MEQFAQLLLISIAIFSLAIITVDSTTAAYASESTDSTDNSTNMNQGGSNTSTTTVGSGTAGNSSSSATKHQLQPQSLIIPFTIFAAYMLPFARLFHFM</sequence>
<feature type="transmembrane region" description="Helical" evidence="2">
    <location>
        <begin position="77"/>
        <end position="95"/>
    </location>
</feature>
<protein>
    <submittedName>
        <fullName evidence="4">Uncharacterized protein</fullName>
    </submittedName>
</protein>
<keyword evidence="2" id="KW-0472">Membrane</keyword>
<evidence type="ECO:0000256" key="3">
    <source>
        <dbReference type="SAM" id="SignalP"/>
    </source>
</evidence>
<evidence type="ECO:0000256" key="1">
    <source>
        <dbReference type="SAM" id="MobiDB-lite"/>
    </source>
</evidence>
<evidence type="ECO:0000313" key="4">
    <source>
        <dbReference type="EMBL" id="CAF0933816.1"/>
    </source>
</evidence>
<keyword evidence="2" id="KW-1133">Transmembrane helix</keyword>
<name>A0A814BTI7_ADIRI</name>
<evidence type="ECO:0000256" key="2">
    <source>
        <dbReference type="SAM" id="Phobius"/>
    </source>
</evidence>
<gene>
    <name evidence="5" type="ORF">EDS130_LOCUS16105</name>
    <name evidence="4" type="ORF">XAT740_LOCUS9730</name>
</gene>
<feature type="compositionally biased region" description="Low complexity" evidence="1">
    <location>
        <begin position="33"/>
        <end position="68"/>
    </location>
</feature>
<evidence type="ECO:0000313" key="6">
    <source>
        <dbReference type="Proteomes" id="UP000663828"/>
    </source>
</evidence>
<feature type="region of interest" description="Disordered" evidence="1">
    <location>
        <begin position="31"/>
        <end position="71"/>
    </location>
</feature>
<reference evidence="4" key="1">
    <citation type="submission" date="2021-02" db="EMBL/GenBank/DDBJ databases">
        <authorList>
            <person name="Nowell W R."/>
        </authorList>
    </citation>
    <scope>NUCLEOTIDE SEQUENCE</scope>
</reference>
<keyword evidence="3" id="KW-0732">Signal</keyword>
<proteinExistence type="predicted"/>
<keyword evidence="2" id="KW-0812">Transmembrane</keyword>
<feature type="chain" id="PRO_5036223974" evidence="3">
    <location>
        <begin position="25"/>
        <end position="98"/>
    </location>
</feature>
<dbReference type="EMBL" id="CAJNOR010000505">
    <property type="protein sequence ID" value="CAF0933816.1"/>
    <property type="molecule type" value="Genomic_DNA"/>
</dbReference>
<dbReference type="Proteomes" id="UP000663852">
    <property type="component" value="Unassembled WGS sequence"/>
</dbReference>
<evidence type="ECO:0000313" key="5">
    <source>
        <dbReference type="EMBL" id="CAF1025166.1"/>
    </source>
</evidence>
<dbReference type="Proteomes" id="UP000663828">
    <property type="component" value="Unassembled WGS sequence"/>
</dbReference>
<dbReference type="AlphaFoldDB" id="A0A814BTI7"/>
<feature type="signal peptide" evidence="3">
    <location>
        <begin position="1"/>
        <end position="24"/>
    </location>
</feature>
<keyword evidence="6" id="KW-1185">Reference proteome</keyword>
<organism evidence="4 6">
    <name type="scientific">Adineta ricciae</name>
    <name type="common">Rotifer</name>
    <dbReference type="NCBI Taxonomy" id="249248"/>
    <lineage>
        <taxon>Eukaryota</taxon>
        <taxon>Metazoa</taxon>
        <taxon>Spiralia</taxon>
        <taxon>Gnathifera</taxon>
        <taxon>Rotifera</taxon>
        <taxon>Eurotatoria</taxon>
        <taxon>Bdelloidea</taxon>
        <taxon>Adinetida</taxon>
        <taxon>Adinetidae</taxon>
        <taxon>Adineta</taxon>
    </lineage>
</organism>
<comment type="caution">
    <text evidence="4">The sequence shown here is derived from an EMBL/GenBank/DDBJ whole genome shotgun (WGS) entry which is preliminary data.</text>
</comment>